<dbReference type="Proteomes" id="UP001165064">
    <property type="component" value="Unassembled WGS sequence"/>
</dbReference>
<dbReference type="EMBL" id="BSXS01004821">
    <property type="protein sequence ID" value="GME83543.1"/>
    <property type="molecule type" value="Genomic_DNA"/>
</dbReference>
<name>A0ACB5TAA0_AMBMO</name>
<evidence type="ECO:0000313" key="1">
    <source>
        <dbReference type="EMBL" id="GME83543.1"/>
    </source>
</evidence>
<organism evidence="1 2">
    <name type="scientific">Ambrosiozyma monospora</name>
    <name type="common">Yeast</name>
    <name type="synonym">Endomycopsis monosporus</name>
    <dbReference type="NCBI Taxonomy" id="43982"/>
    <lineage>
        <taxon>Eukaryota</taxon>
        <taxon>Fungi</taxon>
        <taxon>Dikarya</taxon>
        <taxon>Ascomycota</taxon>
        <taxon>Saccharomycotina</taxon>
        <taxon>Pichiomycetes</taxon>
        <taxon>Pichiales</taxon>
        <taxon>Pichiaceae</taxon>
        <taxon>Ambrosiozyma</taxon>
    </lineage>
</organism>
<evidence type="ECO:0000313" key="2">
    <source>
        <dbReference type="Proteomes" id="UP001165064"/>
    </source>
</evidence>
<comment type="caution">
    <text evidence="1">The sequence shown here is derived from an EMBL/GenBank/DDBJ whole genome shotgun (WGS) entry which is preliminary data.</text>
</comment>
<sequence>MPQSLKPLIQTVVDLPLELRLLIVRLMILNYLDLKDHAFTQPLALLTALIGFHSMGLRHATSLTTSIDAIIAQFLEREDIIKCDRLNSITVTTRSEDFDSLEDEEIETWIDMCRSKQIQLVFSFSLTFNGVNEFQSISEYFFKLR</sequence>
<gene>
    <name evidence="1" type="ORF">Amon02_000624200</name>
</gene>
<protein>
    <submittedName>
        <fullName evidence="1">Unnamed protein product</fullName>
    </submittedName>
</protein>
<accession>A0ACB5TAA0</accession>
<proteinExistence type="predicted"/>
<keyword evidence="2" id="KW-1185">Reference proteome</keyword>
<reference evidence="1" key="1">
    <citation type="submission" date="2023-04" db="EMBL/GenBank/DDBJ databases">
        <title>Ambrosiozyma monospora NBRC 10751.</title>
        <authorList>
            <person name="Ichikawa N."/>
            <person name="Sato H."/>
            <person name="Tonouchi N."/>
        </authorList>
    </citation>
    <scope>NUCLEOTIDE SEQUENCE</scope>
    <source>
        <strain evidence="1">NBRC 10751</strain>
    </source>
</reference>